<feature type="domain" description="B12-binding" evidence="6">
    <location>
        <begin position="7"/>
        <end position="143"/>
    </location>
</feature>
<reference evidence="8 9" key="1">
    <citation type="submission" date="2017-09" db="EMBL/GenBank/DDBJ databases">
        <title>Depth-based differentiation of microbial function through sediment-hosted aquifers and enrichment of novel symbionts in the deep terrestrial subsurface.</title>
        <authorList>
            <person name="Probst A.J."/>
            <person name="Ladd B."/>
            <person name="Jarett J.K."/>
            <person name="Geller-Mcgrath D.E."/>
            <person name="Sieber C.M."/>
            <person name="Emerson J.B."/>
            <person name="Anantharaman K."/>
            <person name="Thomas B.C."/>
            <person name="Malmstrom R."/>
            <person name="Stieglmeier M."/>
            <person name="Klingl A."/>
            <person name="Woyke T."/>
            <person name="Ryan C.M."/>
            <person name="Banfield J.F."/>
        </authorList>
    </citation>
    <scope>NUCLEOTIDE SEQUENCE [LARGE SCALE GENOMIC DNA]</scope>
    <source>
        <strain evidence="8">CG17_big_fil_post_rev_8_21_14_2_50_48_46</strain>
    </source>
</reference>
<keyword evidence="4" id="KW-0408">Iron</keyword>
<evidence type="ECO:0000259" key="7">
    <source>
        <dbReference type="PROSITE" id="PS51918"/>
    </source>
</evidence>
<gene>
    <name evidence="8" type="ORF">COW36_11490</name>
</gene>
<comment type="cofactor">
    <cofactor evidence="1">
        <name>[4Fe-4S] cluster</name>
        <dbReference type="ChEBI" id="CHEBI:49883"/>
    </cofactor>
</comment>
<dbReference type="PROSITE" id="PS51332">
    <property type="entry name" value="B12_BINDING"/>
    <property type="match status" value="1"/>
</dbReference>
<protein>
    <submittedName>
        <fullName evidence="8">Uncharacterized protein</fullName>
    </submittedName>
</protein>
<dbReference type="PANTHER" id="PTHR43409">
    <property type="entry name" value="ANAEROBIC MAGNESIUM-PROTOPORPHYRIN IX MONOMETHYL ESTER CYCLASE-RELATED"/>
    <property type="match status" value="1"/>
</dbReference>
<dbReference type="GO" id="GO:0005829">
    <property type="term" value="C:cytosol"/>
    <property type="evidence" value="ECO:0007669"/>
    <property type="project" value="TreeGrafter"/>
</dbReference>
<comment type="caution">
    <text evidence="8">The sequence shown here is derived from an EMBL/GenBank/DDBJ whole genome shotgun (WGS) entry which is preliminary data.</text>
</comment>
<keyword evidence="2" id="KW-0949">S-adenosyl-L-methionine</keyword>
<dbReference type="EMBL" id="PFFQ01000035">
    <property type="protein sequence ID" value="PIW16761.1"/>
    <property type="molecule type" value="Genomic_DNA"/>
</dbReference>
<evidence type="ECO:0000313" key="9">
    <source>
        <dbReference type="Proteomes" id="UP000231019"/>
    </source>
</evidence>
<sequence>MKSPVQVGLVQFSEIFQGHQFFPYSAGLLQAYAQKYLTEPENFEFCPPLFLPEAVEILATRLKDLQIVGFSVYVWNIRRSLALAQMLKLQNPQVLILFGGPQIPDQAETFLRENPWVDLCCHGPGEAAFTQILENYSIQNWQNIPGLSYLDDRGNYIYQPPAPRQRSLADIPSPYHSEVFLPLLRAYPHLRWIAPWETNRGCPFSCSFCDWGSATASKISQFDQEMLYRDLEWFGNHQIDMIFCCDANFGILKRDLEIAAYAGSVFQRKGYPHTFHQQTAKNAPERTWELHQIFAKAGIYTEVTLSLQSMDAHTLKQIKRDNISLQTFLELQKRFQAMGVPTYTDMILGLPGETYASFTRGVEAVIASGQHSRMQFYNALVLPNAEMGQASYRAHHGIETAMITLHPERLHAHDIIEQGEMVIATASLPRADWLKTRVFAWFTKFLYYIHKPLQIPLLLLNQIGEIPFRQLIERFMEADPHTWPCLASLTHFFMEKAQGLQAGQTETCWMSHPTRVGLEIPVPPEQYLLLTLCQENQLNAFYSEVESLLLEFLQPLQSSFSEQLLRQSIALNAALFKTSYMTALGDPVLPFHQETLEVNLDFNLPEVYQALLSGLPWQLKAQPLRYFKNWQGPPYELQVEAPSKQ</sequence>
<dbReference type="Gene3D" id="3.40.50.280">
    <property type="entry name" value="Cobalamin-binding domain"/>
    <property type="match status" value="1"/>
</dbReference>
<dbReference type="InterPro" id="IPR007197">
    <property type="entry name" value="rSAM"/>
</dbReference>
<accession>A0A2M7G4D0</accession>
<evidence type="ECO:0000259" key="6">
    <source>
        <dbReference type="PROSITE" id="PS51332"/>
    </source>
</evidence>
<evidence type="ECO:0000256" key="3">
    <source>
        <dbReference type="ARBA" id="ARBA00022723"/>
    </source>
</evidence>
<keyword evidence="5" id="KW-0411">Iron-sulfur</keyword>
<feature type="domain" description="Radical SAM core" evidence="7">
    <location>
        <begin position="188"/>
        <end position="424"/>
    </location>
</feature>
<dbReference type="Pfam" id="PF04055">
    <property type="entry name" value="Radical_SAM"/>
    <property type="match status" value="1"/>
</dbReference>
<dbReference type="GO" id="GO:0003824">
    <property type="term" value="F:catalytic activity"/>
    <property type="evidence" value="ECO:0007669"/>
    <property type="project" value="InterPro"/>
</dbReference>
<evidence type="ECO:0000256" key="1">
    <source>
        <dbReference type="ARBA" id="ARBA00001966"/>
    </source>
</evidence>
<dbReference type="SFLD" id="SFLDG01082">
    <property type="entry name" value="B12-binding_domain_containing"/>
    <property type="match status" value="1"/>
</dbReference>
<dbReference type="PANTHER" id="PTHR43409:SF16">
    <property type="entry name" value="SLR0320 PROTEIN"/>
    <property type="match status" value="1"/>
</dbReference>
<dbReference type="InterPro" id="IPR006158">
    <property type="entry name" value="Cobalamin-bd"/>
</dbReference>
<name>A0A2M7G4D0_9BACT</name>
<dbReference type="SMART" id="SM00729">
    <property type="entry name" value="Elp3"/>
    <property type="match status" value="1"/>
</dbReference>
<organism evidence="8 9">
    <name type="scientific">bacterium (Candidatus Blackallbacteria) CG17_big_fil_post_rev_8_21_14_2_50_48_46</name>
    <dbReference type="NCBI Taxonomy" id="2014261"/>
    <lineage>
        <taxon>Bacteria</taxon>
        <taxon>Candidatus Blackallbacteria</taxon>
    </lineage>
</organism>
<dbReference type="InterPro" id="IPR051198">
    <property type="entry name" value="BchE-like"/>
</dbReference>
<dbReference type="Proteomes" id="UP000231019">
    <property type="component" value="Unassembled WGS sequence"/>
</dbReference>
<dbReference type="Gene3D" id="3.80.30.20">
    <property type="entry name" value="tm_1862 like domain"/>
    <property type="match status" value="1"/>
</dbReference>
<dbReference type="InterPro" id="IPR023404">
    <property type="entry name" value="rSAM_horseshoe"/>
</dbReference>
<dbReference type="SUPFAM" id="SSF102114">
    <property type="entry name" value="Radical SAM enzymes"/>
    <property type="match status" value="1"/>
</dbReference>
<evidence type="ECO:0000256" key="2">
    <source>
        <dbReference type="ARBA" id="ARBA00022691"/>
    </source>
</evidence>
<dbReference type="SFLD" id="SFLDS00029">
    <property type="entry name" value="Radical_SAM"/>
    <property type="match status" value="1"/>
</dbReference>
<dbReference type="InterPro" id="IPR058240">
    <property type="entry name" value="rSAM_sf"/>
</dbReference>
<dbReference type="GO" id="GO:0046872">
    <property type="term" value="F:metal ion binding"/>
    <property type="evidence" value="ECO:0007669"/>
    <property type="project" value="UniProtKB-KW"/>
</dbReference>
<keyword evidence="3" id="KW-0479">Metal-binding</keyword>
<dbReference type="InterPro" id="IPR006638">
    <property type="entry name" value="Elp3/MiaA/NifB-like_rSAM"/>
</dbReference>
<dbReference type="AlphaFoldDB" id="A0A2M7G4D0"/>
<evidence type="ECO:0000256" key="4">
    <source>
        <dbReference type="ARBA" id="ARBA00023004"/>
    </source>
</evidence>
<dbReference type="Pfam" id="PF02310">
    <property type="entry name" value="B12-binding"/>
    <property type="match status" value="1"/>
</dbReference>
<evidence type="ECO:0000313" key="8">
    <source>
        <dbReference type="EMBL" id="PIW16761.1"/>
    </source>
</evidence>
<dbReference type="GO" id="GO:0051536">
    <property type="term" value="F:iron-sulfur cluster binding"/>
    <property type="evidence" value="ECO:0007669"/>
    <property type="project" value="UniProtKB-KW"/>
</dbReference>
<evidence type="ECO:0000256" key="5">
    <source>
        <dbReference type="ARBA" id="ARBA00023014"/>
    </source>
</evidence>
<proteinExistence type="predicted"/>
<dbReference type="PROSITE" id="PS51918">
    <property type="entry name" value="RADICAL_SAM"/>
    <property type="match status" value="1"/>
</dbReference>
<dbReference type="GO" id="GO:0031419">
    <property type="term" value="F:cobalamin binding"/>
    <property type="evidence" value="ECO:0007669"/>
    <property type="project" value="InterPro"/>
</dbReference>